<evidence type="ECO:0000256" key="10">
    <source>
        <dbReference type="ARBA" id="ARBA00023160"/>
    </source>
</evidence>
<dbReference type="CDD" id="cd08290">
    <property type="entry name" value="ETR"/>
    <property type="match status" value="1"/>
</dbReference>
<evidence type="ECO:0000256" key="1">
    <source>
        <dbReference type="ARBA" id="ARBA00004173"/>
    </source>
</evidence>
<dbReference type="GO" id="GO:0006633">
    <property type="term" value="P:fatty acid biosynthetic process"/>
    <property type="evidence" value="ECO:0007669"/>
    <property type="project" value="UniProtKB-KW"/>
</dbReference>
<evidence type="ECO:0000313" key="15">
    <source>
        <dbReference type="Proteomes" id="UP001050691"/>
    </source>
</evidence>
<evidence type="ECO:0000256" key="11">
    <source>
        <dbReference type="ARBA" id="ARBA00038963"/>
    </source>
</evidence>
<accession>A0AAV4ZZS2</accession>
<reference evidence="14" key="1">
    <citation type="submission" date="2021-10" db="EMBL/GenBank/DDBJ databases">
        <title>De novo Genome Assembly of Clathrus columnatus (Basidiomycota, Fungi) Using Illumina and Nanopore Sequence Data.</title>
        <authorList>
            <person name="Ogiso-Tanaka E."/>
            <person name="Itagaki H."/>
            <person name="Hosoya T."/>
            <person name="Hosaka K."/>
        </authorList>
    </citation>
    <scope>NUCLEOTIDE SEQUENCE</scope>
    <source>
        <strain evidence="14">MO-923</strain>
    </source>
</reference>
<dbReference type="Proteomes" id="UP001050691">
    <property type="component" value="Unassembled WGS sequence"/>
</dbReference>
<sequence>MFLRSSSKIPYTHVRPLQQLYRVYSTLHNNSYPQPKAIAFSSPGVPSQVLRCVTLPLIKPPSPGALTVKIICAPINPSDINVVEGVYPSKPSLLLPEQTGLEEGVYIGGNEGLAQVLDVGEGVTDMEVGDWVIMTKPQSGTWLWGKNVRQEDVLKIPKVDGLTEVHAATITVNPPTAYNMLTSFITLKHGATHVFTYDDLADKTLNLRGKVRDWTGSTGVRLGLNCVGGKETSMMANLLGQNSHLISYGAMSKQPLSLSTSLFIFKNLTAHGFWQTRWYSERSREERENVMKVLVDLMTSGKLKAPEAEIIPLNGSPTEIENKVRNTMKRLAEGGVGKKLLLQFTD</sequence>
<evidence type="ECO:0000256" key="6">
    <source>
        <dbReference type="ARBA" id="ARBA00022946"/>
    </source>
</evidence>
<evidence type="ECO:0000256" key="12">
    <source>
        <dbReference type="ARBA" id="ARBA00048843"/>
    </source>
</evidence>
<comment type="similarity">
    <text evidence="2">Belongs to the zinc-containing alcohol dehydrogenase family. Quinone oxidoreductase subfamily.</text>
</comment>
<dbReference type="InterPro" id="IPR011032">
    <property type="entry name" value="GroES-like_sf"/>
</dbReference>
<keyword evidence="9" id="KW-0496">Mitochondrion</keyword>
<protein>
    <recommendedName>
        <fullName evidence="11">enoyl-[acyl-carrier-protein] reductase</fullName>
        <ecNumber evidence="11">1.3.1.104</ecNumber>
    </recommendedName>
</protein>
<keyword evidence="5" id="KW-0521">NADP</keyword>
<feature type="domain" description="Enoyl reductase (ER)" evidence="13">
    <location>
        <begin position="44"/>
        <end position="341"/>
    </location>
</feature>
<evidence type="ECO:0000256" key="5">
    <source>
        <dbReference type="ARBA" id="ARBA00022857"/>
    </source>
</evidence>
<dbReference type="Gene3D" id="3.90.180.10">
    <property type="entry name" value="Medium-chain alcohol dehydrogenases, catalytic domain"/>
    <property type="match status" value="2"/>
</dbReference>
<dbReference type="Pfam" id="PF00107">
    <property type="entry name" value="ADH_zinc_N"/>
    <property type="match status" value="1"/>
</dbReference>
<evidence type="ECO:0000256" key="4">
    <source>
        <dbReference type="ARBA" id="ARBA00022832"/>
    </source>
</evidence>
<dbReference type="SMART" id="SM00829">
    <property type="entry name" value="PKS_ER"/>
    <property type="match status" value="1"/>
</dbReference>
<comment type="catalytic activity">
    <reaction evidence="12">
        <text>a 2,3-saturated acyl-[ACP] + NADP(+) = a (2E)-enoyl-[ACP] + NADPH + H(+)</text>
        <dbReference type="Rhea" id="RHEA:22564"/>
        <dbReference type="Rhea" id="RHEA-COMP:9925"/>
        <dbReference type="Rhea" id="RHEA-COMP:9926"/>
        <dbReference type="ChEBI" id="CHEBI:15378"/>
        <dbReference type="ChEBI" id="CHEBI:57783"/>
        <dbReference type="ChEBI" id="CHEBI:58349"/>
        <dbReference type="ChEBI" id="CHEBI:78784"/>
        <dbReference type="ChEBI" id="CHEBI:78785"/>
        <dbReference type="EC" id="1.3.1.104"/>
    </reaction>
</comment>
<evidence type="ECO:0000256" key="9">
    <source>
        <dbReference type="ARBA" id="ARBA00023128"/>
    </source>
</evidence>
<dbReference type="AlphaFoldDB" id="A0AAV4ZZS2"/>
<dbReference type="InterPro" id="IPR013154">
    <property type="entry name" value="ADH-like_N"/>
</dbReference>
<dbReference type="GO" id="GO:0005739">
    <property type="term" value="C:mitochondrion"/>
    <property type="evidence" value="ECO:0007669"/>
    <property type="project" value="UniProtKB-SubCell"/>
</dbReference>
<gene>
    <name evidence="14" type="ORF">Clacol_002082</name>
</gene>
<keyword evidence="3" id="KW-0444">Lipid biosynthesis</keyword>
<dbReference type="SUPFAM" id="SSF51735">
    <property type="entry name" value="NAD(P)-binding Rossmann-fold domains"/>
    <property type="match status" value="1"/>
</dbReference>
<evidence type="ECO:0000256" key="2">
    <source>
        <dbReference type="ARBA" id="ARBA00010371"/>
    </source>
</evidence>
<dbReference type="InterPro" id="IPR051034">
    <property type="entry name" value="Mito_Enoyl-ACP_Reductase"/>
</dbReference>
<dbReference type="InterPro" id="IPR013149">
    <property type="entry name" value="ADH-like_C"/>
</dbReference>
<evidence type="ECO:0000256" key="8">
    <source>
        <dbReference type="ARBA" id="ARBA00023098"/>
    </source>
</evidence>
<proteinExistence type="inferred from homology"/>
<dbReference type="PANTHER" id="PTHR43981:SF2">
    <property type="entry name" value="ENOYL-[ACYL-CARRIER-PROTEIN] REDUCTASE, MITOCHONDRIAL"/>
    <property type="match status" value="1"/>
</dbReference>
<organism evidence="14 15">
    <name type="scientific">Clathrus columnatus</name>
    <dbReference type="NCBI Taxonomy" id="1419009"/>
    <lineage>
        <taxon>Eukaryota</taxon>
        <taxon>Fungi</taxon>
        <taxon>Dikarya</taxon>
        <taxon>Basidiomycota</taxon>
        <taxon>Agaricomycotina</taxon>
        <taxon>Agaricomycetes</taxon>
        <taxon>Phallomycetidae</taxon>
        <taxon>Phallales</taxon>
        <taxon>Clathraceae</taxon>
        <taxon>Clathrus</taxon>
    </lineage>
</organism>
<dbReference type="Gene3D" id="3.40.50.720">
    <property type="entry name" value="NAD(P)-binding Rossmann-like Domain"/>
    <property type="match status" value="2"/>
</dbReference>
<evidence type="ECO:0000259" key="13">
    <source>
        <dbReference type="SMART" id="SM00829"/>
    </source>
</evidence>
<dbReference type="InterPro" id="IPR036291">
    <property type="entry name" value="NAD(P)-bd_dom_sf"/>
</dbReference>
<name>A0AAV4ZZS2_9AGAM</name>
<comment type="caution">
    <text evidence="14">The sequence shown here is derived from an EMBL/GenBank/DDBJ whole genome shotgun (WGS) entry which is preliminary data.</text>
</comment>
<keyword evidence="10" id="KW-0275">Fatty acid biosynthesis</keyword>
<keyword evidence="8" id="KW-0443">Lipid metabolism</keyword>
<dbReference type="GO" id="GO:0141148">
    <property type="term" value="F:enoyl-[acyl-carrier-protein] reductase (NADPH) activity"/>
    <property type="evidence" value="ECO:0007669"/>
    <property type="project" value="UniProtKB-EC"/>
</dbReference>
<comment type="subcellular location">
    <subcellularLocation>
        <location evidence="1">Mitochondrion</location>
    </subcellularLocation>
</comment>
<evidence type="ECO:0000256" key="7">
    <source>
        <dbReference type="ARBA" id="ARBA00023002"/>
    </source>
</evidence>
<dbReference type="PANTHER" id="PTHR43981">
    <property type="entry name" value="ENOYL-[ACYL-CARRIER-PROTEIN] REDUCTASE, MITOCHONDRIAL"/>
    <property type="match status" value="1"/>
</dbReference>
<dbReference type="Pfam" id="PF08240">
    <property type="entry name" value="ADH_N"/>
    <property type="match status" value="1"/>
</dbReference>
<evidence type="ECO:0000256" key="3">
    <source>
        <dbReference type="ARBA" id="ARBA00022516"/>
    </source>
</evidence>
<keyword evidence="4" id="KW-0276">Fatty acid metabolism</keyword>
<keyword evidence="6" id="KW-0809">Transit peptide</keyword>
<keyword evidence="7" id="KW-0560">Oxidoreductase</keyword>
<keyword evidence="15" id="KW-1185">Reference proteome</keyword>
<dbReference type="EC" id="1.3.1.104" evidence="11"/>
<dbReference type="EMBL" id="BPWL01000002">
    <property type="protein sequence ID" value="GJJ07876.1"/>
    <property type="molecule type" value="Genomic_DNA"/>
</dbReference>
<evidence type="ECO:0000313" key="14">
    <source>
        <dbReference type="EMBL" id="GJJ07876.1"/>
    </source>
</evidence>
<dbReference type="InterPro" id="IPR020843">
    <property type="entry name" value="ER"/>
</dbReference>
<dbReference type="SUPFAM" id="SSF50129">
    <property type="entry name" value="GroES-like"/>
    <property type="match status" value="1"/>
</dbReference>